<gene>
    <name evidence="2" type="primary">pepA</name>
    <name evidence="2" type="ORF">FHP91_11545</name>
</gene>
<dbReference type="Pfam" id="PF07589">
    <property type="entry name" value="PEP-CTERM"/>
    <property type="match status" value="1"/>
</dbReference>
<proteinExistence type="predicted"/>
<dbReference type="NCBIfam" id="NF033554">
    <property type="entry name" value="floc_PepA"/>
    <property type="match status" value="1"/>
</dbReference>
<evidence type="ECO:0000313" key="3">
    <source>
        <dbReference type="Proteomes" id="UP000319502"/>
    </source>
</evidence>
<protein>
    <submittedName>
        <fullName evidence="2">Flocculation-associated PEP-CTERM protein PepA</fullName>
    </submittedName>
</protein>
<feature type="domain" description="Ice-binding protein C-terminal" evidence="1">
    <location>
        <begin position="275"/>
        <end position="298"/>
    </location>
</feature>
<dbReference type="Proteomes" id="UP000319502">
    <property type="component" value="Unassembled WGS sequence"/>
</dbReference>
<dbReference type="OrthoDB" id="9180885at2"/>
<dbReference type="AlphaFoldDB" id="A0A557QT32"/>
<comment type="caution">
    <text evidence="2">The sequence shown here is derived from an EMBL/GenBank/DDBJ whole genome shotgun (WGS) entry which is preliminary data.</text>
</comment>
<reference evidence="2 3" key="1">
    <citation type="submission" date="2019-07" db="EMBL/GenBank/DDBJ databases">
        <title>The pathways for chlorine oxyanion respiration interact through the shared metabolite chlorate.</title>
        <authorList>
            <person name="Barnum T.P."/>
            <person name="Cheng Y."/>
            <person name="Hill K.A."/>
            <person name="Lucas L.N."/>
            <person name="Carlson H.K."/>
            <person name="Coates J.D."/>
        </authorList>
    </citation>
    <scope>NUCLEOTIDE SEQUENCE [LARGE SCALE GENOMIC DNA]</scope>
    <source>
        <strain evidence="2 3">SFB-3</strain>
    </source>
</reference>
<evidence type="ECO:0000259" key="1">
    <source>
        <dbReference type="Pfam" id="PF07589"/>
    </source>
</evidence>
<keyword evidence="3" id="KW-1185">Reference proteome</keyword>
<accession>A0A557QT32</accession>
<name>A0A557QT32_9RHOO</name>
<organism evidence="2 3">
    <name type="scientific">Denitromonas halophila</name>
    <dbReference type="NCBI Taxonomy" id="1629404"/>
    <lineage>
        <taxon>Bacteria</taxon>
        <taxon>Pseudomonadati</taxon>
        <taxon>Pseudomonadota</taxon>
        <taxon>Betaproteobacteria</taxon>
        <taxon>Rhodocyclales</taxon>
        <taxon>Zoogloeaceae</taxon>
        <taxon>Denitromonas</taxon>
    </lineage>
</organism>
<sequence>MIKLQVEKLLFFRWLRVVGNDGTVIAFTQSRQAAFQYSKENMAMTNFLKKSLLGVAASTAIMASGSAHAVLTNWFLDTDGVGGNAAVQVNQYVDLNGQALVQNTFTGGGNFNFNEVGFFNSFAADSVTPLLPSLTSTFVGTGSGNIGGNLSFLTGTLNIMSGATNIASFDLLSGSANLTAGTVLPNGAVSLIFKATSMANGYFFNSAMTDLASLVGGGDLLFGFATTNAIPVNTGNQASAGLQAQYVSEFGALSQTNVDQQALLQLSNNGQFQLQVPEPASLALLGLGLVGLASVRRRNKA</sequence>
<dbReference type="EMBL" id="VMNK01000009">
    <property type="protein sequence ID" value="TVO56070.1"/>
    <property type="molecule type" value="Genomic_DNA"/>
</dbReference>
<dbReference type="InterPro" id="IPR013424">
    <property type="entry name" value="Ice-binding_C"/>
</dbReference>
<evidence type="ECO:0000313" key="2">
    <source>
        <dbReference type="EMBL" id="TVO56070.1"/>
    </source>
</evidence>
<dbReference type="NCBIfam" id="TIGR02595">
    <property type="entry name" value="PEP_CTERM"/>
    <property type="match status" value="1"/>
</dbReference>